<proteinExistence type="inferred from homology"/>
<evidence type="ECO:0000313" key="16">
    <source>
        <dbReference type="Proteomes" id="UP000323000"/>
    </source>
</evidence>
<dbReference type="OrthoDB" id="1060944at2759"/>
<dbReference type="InterPro" id="IPR032675">
    <property type="entry name" value="LRR_dom_sf"/>
</dbReference>
<keyword evidence="16" id="KW-1185">Reference proteome</keyword>
<evidence type="ECO:0000256" key="7">
    <source>
        <dbReference type="ARBA" id="ARBA00022737"/>
    </source>
</evidence>
<keyword evidence="11" id="KW-0325">Glycoprotein</keyword>
<keyword evidence="6" id="KW-0732">Signal</keyword>
<dbReference type="Gene3D" id="3.80.10.10">
    <property type="entry name" value="Ribonuclease Inhibitor"/>
    <property type="match status" value="2"/>
</dbReference>
<dbReference type="Pfam" id="PF23598">
    <property type="entry name" value="LRR_14"/>
    <property type="match status" value="1"/>
</dbReference>
<feature type="domain" description="Disease resistance R13L4/SHOC-2-like LRR" evidence="14">
    <location>
        <begin position="120"/>
        <end position="272"/>
    </location>
</feature>
<keyword evidence="7" id="KW-0677">Repeat</keyword>
<dbReference type="SMART" id="SM00369">
    <property type="entry name" value="LRR_TYP"/>
    <property type="match status" value="3"/>
</dbReference>
<evidence type="ECO:0000259" key="13">
    <source>
        <dbReference type="Pfam" id="PF08263"/>
    </source>
</evidence>
<keyword evidence="8 12" id="KW-1133">Transmembrane helix</keyword>
<dbReference type="PANTHER" id="PTHR48063">
    <property type="entry name" value="LRR RECEPTOR-LIKE KINASE"/>
    <property type="match status" value="1"/>
</dbReference>
<evidence type="ECO:0000256" key="12">
    <source>
        <dbReference type="SAM" id="Phobius"/>
    </source>
</evidence>
<keyword evidence="4" id="KW-0433">Leucine-rich repeat</keyword>
<dbReference type="InterPro" id="IPR055414">
    <property type="entry name" value="LRR_R13L4/SHOC2-like"/>
</dbReference>
<evidence type="ECO:0000256" key="3">
    <source>
        <dbReference type="ARBA" id="ARBA00022475"/>
    </source>
</evidence>
<dbReference type="FunFam" id="3.80.10.10:FF:001362">
    <property type="entry name" value="Lrr receptor-like serinethreonine-protein kinase gso2"/>
    <property type="match status" value="1"/>
</dbReference>
<reference evidence="16" key="1">
    <citation type="journal article" date="2019" name="Gigascience">
        <title>De novo genome assembly of the endangered Acer yangbiense, a plant species with extremely small populations endemic to Yunnan Province, China.</title>
        <authorList>
            <person name="Yang J."/>
            <person name="Wariss H.M."/>
            <person name="Tao L."/>
            <person name="Zhang R."/>
            <person name="Yun Q."/>
            <person name="Hollingsworth P."/>
            <person name="Dao Z."/>
            <person name="Luo G."/>
            <person name="Guo H."/>
            <person name="Ma Y."/>
            <person name="Sun W."/>
        </authorList>
    </citation>
    <scope>NUCLEOTIDE SEQUENCE [LARGE SCALE GENOMIC DNA]</scope>
    <source>
        <strain evidence="16">cv. Malutang</strain>
    </source>
</reference>
<keyword evidence="5 12" id="KW-0812">Transmembrane</keyword>
<evidence type="ECO:0000256" key="1">
    <source>
        <dbReference type="ARBA" id="ARBA00004251"/>
    </source>
</evidence>
<dbReference type="Pfam" id="PF00560">
    <property type="entry name" value="LRR_1"/>
    <property type="match status" value="4"/>
</dbReference>
<evidence type="ECO:0000256" key="5">
    <source>
        <dbReference type="ARBA" id="ARBA00022692"/>
    </source>
</evidence>
<comment type="subcellular location">
    <subcellularLocation>
        <location evidence="1">Cell membrane</location>
        <topology evidence="1">Single-pass type I membrane protein</topology>
    </subcellularLocation>
</comment>
<evidence type="ECO:0000313" key="15">
    <source>
        <dbReference type="EMBL" id="TXG54852.1"/>
    </source>
</evidence>
<evidence type="ECO:0000256" key="6">
    <source>
        <dbReference type="ARBA" id="ARBA00022729"/>
    </source>
</evidence>
<evidence type="ECO:0000256" key="10">
    <source>
        <dbReference type="ARBA" id="ARBA00023170"/>
    </source>
</evidence>
<comment type="caution">
    <text evidence="15">The sequence shown here is derived from an EMBL/GenBank/DDBJ whole genome shotgun (WGS) entry which is preliminary data.</text>
</comment>
<comment type="similarity">
    <text evidence="2">Belongs to the RLP family.</text>
</comment>
<dbReference type="FunFam" id="3.80.10.10:FF:000041">
    <property type="entry name" value="LRR receptor-like serine/threonine-protein kinase ERECTA"/>
    <property type="match status" value="1"/>
</dbReference>
<evidence type="ECO:0000256" key="11">
    <source>
        <dbReference type="ARBA" id="ARBA00023180"/>
    </source>
</evidence>
<evidence type="ECO:0000259" key="14">
    <source>
        <dbReference type="Pfam" id="PF23598"/>
    </source>
</evidence>
<dbReference type="InterPro" id="IPR013210">
    <property type="entry name" value="LRR_N_plant-typ"/>
</dbReference>
<dbReference type="SUPFAM" id="SSF52058">
    <property type="entry name" value="L domain-like"/>
    <property type="match status" value="1"/>
</dbReference>
<dbReference type="Proteomes" id="UP000323000">
    <property type="component" value="Chromosome 9"/>
</dbReference>
<accession>A0A5C7HEG5</accession>
<evidence type="ECO:0000256" key="4">
    <source>
        <dbReference type="ARBA" id="ARBA00022614"/>
    </source>
</evidence>
<feature type="transmembrane region" description="Helical" evidence="12">
    <location>
        <begin position="39"/>
        <end position="58"/>
    </location>
</feature>
<protein>
    <submittedName>
        <fullName evidence="15">Uncharacterized protein</fullName>
    </submittedName>
</protein>
<evidence type="ECO:0000256" key="9">
    <source>
        <dbReference type="ARBA" id="ARBA00023136"/>
    </source>
</evidence>
<dbReference type="AlphaFoldDB" id="A0A5C7HEG5"/>
<keyword evidence="9 12" id="KW-0472">Membrane</keyword>
<keyword evidence="10" id="KW-0675">Receptor</keyword>
<organism evidence="15 16">
    <name type="scientific">Acer yangbiense</name>
    <dbReference type="NCBI Taxonomy" id="1000413"/>
    <lineage>
        <taxon>Eukaryota</taxon>
        <taxon>Viridiplantae</taxon>
        <taxon>Streptophyta</taxon>
        <taxon>Embryophyta</taxon>
        <taxon>Tracheophyta</taxon>
        <taxon>Spermatophyta</taxon>
        <taxon>Magnoliopsida</taxon>
        <taxon>eudicotyledons</taxon>
        <taxon>Gunneridae</taxon>
        <taxon>Pentapetalae</taxon>
        <taxon>rosids</taxon>
        <taxon>malvids</taxon>
        <taxon>Sapindales</taxon>
        <taxon>Sapindaceae</taxon>
        <taxon>Hippocastanoideae</taxon>
        <taxon>Acereae</taxon>
        <taxon>Acer</taxon>
    </lineage>
</organism>
<dbReference type="InterPro" id="IPR046956">
    <property type="entry name" value="RLP23-like"/>
</dbReference>
<dbReference type="Pfam" id="PF08263">
    <property type="entry name" value="LRRNT_2"/>
    <property type="match status" value="1"/>
</dbReference>
<dbReference type="PANTHER" id="PTHR48063:SF81">
    <property type="entry name" value="LEUCINE-RICH REPEAT-CONTAINING N-TERMINAL PLANT-TYPE DOMAIN-CONTAINING PROTEIN"/>
    <property type="match status" value="1"/>
</dbReference>
<feature type="domain" description="Leucine-rich repeat-containing N-terminal plant-type" evidence="13">
    <location>
        <begin position="71"/>
        <end position="93"/>
    </location>
</feature>
<evidence type="ECO:0000256" key="2">
    <source>
        <dbReference type="ARBA" id="ARBA00009592"/>
    </source>
</evidence>
<gene>
    <name evidence="15" type="ORF">EZV62_020108</name>
</gene>
<evidence type="ECO:0000256" key="8">
    <source>
        <dbReference type="ARBA" id="ARBA00022989"/>
    </source>
</evidence>
<dbReference type="InterPro" id="IPR001611">
    <property type="entry name" value="Leu-rich_rpt"/>
</dbReference>
<dbReference type="EMBL" id="VAHF01000009">
    <property type="protein sequence ID" value="TXG54852.1"/>
    <property type="molecule type" value="Genomic_DNA"/>
</dbReference>
<dbReference type="GO" id="GO:0005886">
    <property type="term" value="C:plasma membrane"/>
    <property type="evidence" value="ECO:0007669"/>
    <property type="project" value="UniProtKB-SubCell"/>
</dbReference>
<sequence>MYCTCTGWSFSKVRKSSLHPSIEDLTCAVMSCKTASMKVLFLVLIFGILYPETVALVFSHNQPVVACKAIERKALLQFKQGLTDPSDRLSSWTLKLSRNIITGEVTDFINVLSECTNSSLMSLELGYNKLIGSLPVSLGYLNNLRYLHLWYNSFHGSIPPSIRNLSSLEELYLSGNQMNGMPESLGQLSALKVLDLSENLWDGVITEAHFMNLSSLTDLSLTKLTPNKRRPNISLVFNISSNWIAPFKLRYIKIRSCQLGPKFPTWLRNQSELNTVVLNNNRISDTIPDWFLQLDLKLQELDVGYNQLSGKVPNSISFLYPSTVYLNFNYFEGRLPLWSSNVTKLYLKDNMFSGPIPTEFGEVMPFLMDLDISWNSLNGSIPMSIGNLKELITLDISHNHLSGEIPPQFWSNMPFLSILDMSYNNLSEQQLSFSLTVANASVPPLNPSSVTARLLQRLPWRGGGSGGDCAQSSSTSLSFSLSRLHKCSGCTHEFNLHCPVIVDEATDFFENHGVSDFTFDTCRLYGWRCRAKLAVRGMSMSPLIGLYQEGTHNVADIPDCKAHHPGINAAVELLRQGSFFSLSFLFYQHVLFGLLQ</sequence>
<name>A0A5C7HEG5_9ROSI</name>
<dbReference type="InterPro" id="IPR003591">
    <property type="entry name" value="Leu-rich_rpt_typical-subtyp"/>
</dbReference>
<keyword evidence="3" id="KW-1003">Cell membrane</keyword>